<dbReference type="GO" id="GO:0016491">
    <property type="term" value="F:oxidoreductase activity"/>
    <property type="evidence" value="ECO:0007669"/>
    <property type="project" value="UniProtKB-KW"/>
</dbReference>
<accession>A0A9X0QZ47</accession>
<sequence length="249" mass="25326">MAGRLAGKRCFVTAAGQGIGRASALAFAAEGGSVLATDRDAAKLEGLAAQGIETAALDVLDDAAVAAAIAAAGPLDVLFNCAGFVHQNTVESCTDAEWDFAFGLNVRSMWQTIRATLPGMIARGGGSIVNMSSACSSVKGAPNRFLYGTTKAAVIGMTKSVATEYVTRGIRCNCLCPGTVDTPSLEERIAANAAAAGGLDQARAAFVARQAMGRLATAEEMAALVVYLAAPDSTFVTGQAIVIDGGWTL</sequence>
<evidence type="ECO:0000256" key="3">
    <source>
        <dbReference type="ARBA" id="ARBA00023027"/>
    </source>
</evidence>
<dbReference type="AlphaFoldDB" id="A0A9X0QZ47"/>
<dbReference type="Proteomes" id="UP000600101">
    <property type="component" value="Unassembled WGS sequence"/>
</dbReference>
<keyword evidence="5" id="KW-1185">Reference proteome</keyword>
<evidence type="ECO:0000313" key="5">
    <source>
        <dbReference type="Proteomes" id="UP000600101"/>
    </source>
</evidence>
<name>A0A9X0QZ47_9PROT</name>
<dbReference type="PANTHER" id="PTHR43477:SF4">
    <property type="entry name" value="DEHYDROGENASE_REDUCTASE SDR FAMILY MEMBER 6"/>
    <property type="match status" value="1"/>
</dbReference>
<gene>
    <name evidence="4" type="ORF">H7965_10355</name>
</gene>
<evidence type="ECO:0000256" key="2">
    <source>
        <dbReference type="ARBA" id="ARBA00023002"/>
    </source>
</evidence>
<keyword evidence="2" id="KW-0560">Oxidoreductase</keyword>
<evidence type="ECO:0000313" key="4">
    <source>
        <dbReference type="EMBL" id="MBC4015727.1"/>
    </source>
</evidence>
<dbReference type="InterPro" id="IPR020904">
    <property type="entry name" value="Sc_DH/Rdtase_CS"/>
</dbReference>
<dbReference type="Pfam" id="PF13561">
    <property type="entry name" value="adh_short_C2"/>
    <property type="match status" value="1"/>
</dbReference>
<dbReference type="Gene3D" id="3.40.50.720">
    <property type="entry name" value="NAD(P)-binding Rossmann-like Domain"/>
    <property type="match status" value="1"/>
</dbReference>
<comment type="similarity">
    <text evidence="1">Belongs to the short-chain dehydrogenases/reductases (SDR) family.</text>
</comment>
<dbReference type="PRINTS" id="PR00080">
    <property type="entry name" value="SDRFAMILY"/>
</dbReference>
<keyword evidence="3" id="KW-0520">NAD</keyword>
<dbReference type="PRINTS" id="PR00081">
    <property type="entry name" value="GDHRDH"/>
</dbReference>
<dbReference type="InterPro" id="IPR051122">
    <property type="entry name" value="SDR_DHRS6-like"/>
</dbReference>
<dbReference type="EMBL" id="JACOMF010000009">
    <property type="protein sequence ID" value="MBC4015727.1"/>
    <property type="molecule type" value="Genomic_DNA"/>
</dbReference>
<proteinExistence type="inferred from homology"/>
<dbReference type="SUPFAM" id="SSF51735">
    <property type="entry name" value="NAD(P)-binding Rossmann-fold domains"/>
    <property type="match status" value="1"/>
</dbReference>
<protein>
    <submittedName>
        <fullName evidence="4">SDR family oxidoreductase</fullName>
    </submittedName>
</protein>
<dbReference type="RefSeq" id="WP_186770498.1">
    <property type="nucleotide sequence ID" value="NZ_JACOMF010000009.1"/>
</dbReference>
<dbReference type="PROSITE" id="PS00061">
    <property type="entry name" value="ADH_SHORT"/>
    <property type="match status" value="1"/>
</dbReference>
<dbReference type="InterPro" id="IPR002347">
    <property type="entry name" value="SDR_fam"/>
</dbReference>
<organism evidence="4 5">
    <name type="scientific">Siccirubricoccus deserti</name>
    <dbReference type="NCBI Taxonomy" id="2013562"/>
    <lineage>
        <taxon>Bacteria</taxon>
        <taxon>Pseudomonadati</taxon>
        <taxon>Pseudomonadota</taxon>
        <taxon>Alphaproteobacteria</taxon>
        <taxon>Acetobacterales</taxon>
        <taxon>Roseomonadaceae</taxon>
        <taxon>Siccirubricoccus</taxon>
    </lineage>
</organism>
<dbReference type="FunFam" id="3.40.50.720:FF:000084">
    <property type="entry name" value="Short-chain dehydrogenase reductase"/>
    <property type="match status" value="1"/>
</dbReference>
<reference evidence="4" key="1">
    <citation type="submission" date="2020-08" db="EMBL/GenBank/DDBJ databases">
        <authorList>
            <person name="Hu Y."/>
            <person name="Nguyen S.V."/>
            <person name="Li F."/>
            <person name="Fanning S."/>
        </authorList>
    </citation>
    <scope>NUCLEOTIDE SEQUENCE</scope>
    <source>
        <strain evidence="4">SYSU D8009</strain>
    </source>
</reference>
<dbReference type="InterPro" id="IPR036291">
    <property type="entry name" value="NAD(P)-bd_dom_sf"/>
</dbReference>
<evidence type="ECO:0000256" key="1">
    <source>
        <dbReference type="ARBA" id="ARBA00006484"/>
    </source>
</evidence>
<dbReference type="PANTHER" id="PTHR43477">
    <property type="entry name" value="DIHYDROANTICAPSIN 7-DEHYDROGENASE"/>
    <property type="match status" value="1"/>
</dbReference>
<comment type="caution">
    <text evidence="4">The sequence shown here is derived from an EMBL/GenBank/DDBJ whole genome shotgun (WGS) entry which is preliminary data.</text>
</comment>